<evidence type="ECO:0000256" key="2">
    <source>
        <dbReference type="SAM" id="SignalP"/>
    </source>
</evidence>
<keyword evidence="2" id="KW-0732">Signal</keyword>
<organism evidence="3 4">
    <name type="scientific">Cryptosporangium arvum DSM 44712</name>
    <dbReference type="NCBI Taxonomy" id="927661"/>
    <lineage>
        <taxon>Bacteria</taxon>
        <taxon>Bacillati</taxon>
        <taxon>Actinomycetota</taxon>
        <taxon>Actinomycetes</taxon>
        <taxon>Cryptosporangiales</taxon>
        <taxon>Cryptosporangiaceae</taxon>
        <taxon>Cryptosporangium</taxon>
    </lineage>
</organism>
<reference evidence="3 4" key="1">
    <citation type="submission" date="2013-07" db="EMBL/GenBank/DDBJ databases">
        <authorList>
            <consortium name="DOE Joint Genome Institute"/>
            <person name="Eisen J."/>
            <person name="Huntemann M."/>
            <person name="Han J."/>
            <person name="Chen A."/>
            <person name="Kyrpides N."/>
            <person name="Mavromatis K."/>
            <person name="Markowitz V."/>
            <person name="Palaniappan K."/>
            <person name="Ivanova N."/>
            <person name="Schaumberg A."/>
            <person name="Pati A."/>
            <person name="Liolios K."/>
            <person name="Nordberg H.P."/>
            <person name="Cantor M.N."/>
            <person name="Hua S.X."/>
            <person name="Woyke T."/>
        </authorList>
    </citation>
    <scope>NUCLEOTIDE SEQUENCE [LARGE SCALE GENOMIC DNA]</scope>
    <source>
        <strain evidence="3 4">DSM 44712</strain>
    </source>
</reference>
<keyword evidence="4" id="KW-1185">Reference proteome</keyword>
<dbReference type="AlphaFoldDB" id="A0A010YKI0"/>
<dbReference type="HOGENOM" id="CLU_1728331_0_0_11"/>
<protein>
    <submittedName>
        <fullName evidence="3">Uncharacterized protein</fullName>
    </submittedName>
</protein>
<dbReference type="EMBL" id="JFBT01000001">
    <property type="protein sequence ID" value="EXG80735.1"/>
    <property type="molecule type" value="Genomic_DNA"/>
</dbReference>
<accession>A0A010YKI0</accession>
<sequence>MTHAPRPLRRARRAGARFALALCAAVLAAVGLGGAAAPAFGAAPGAANSGSSVGYGATPTPATARAVGHGAVSGAANRVRPNNPPENSKPVQAAVHRGQTDVLPVAITDTRLGLIEPTLLAGRTLTSAPSRAPPAPAGLPDTRAPPFSGRL</sequence>
<dbReference type="Proteomes" id="UP000021053">
    <property type="component" value="Unassembled WGS sequence"/>
</dbReference>
<proteinExistence type="predicted"/>
<feature type="chain" id="PRO_5038534529" evidence="2">
    <location>
        <begin position="29"/>
        <end position="151"/>
    </location>
</feature>
<feature type="signal peptide" evidence="2">
    <location>
        <begin position="1"/>
        <end position="28"/>
    </location>
</feature>
<evidence type="ECO:0000313" key="3">
    <source>
        <dbReference type="EMBL" id="EXG80735.1"/>
    </source>
</evidence>
<comment type="caution">
    <text evidence="3">The sequence shown here is derived from an EMBL/GenBank/DDBJ whole genome shotgun (WGS) entry which is preliminary data.</text>
</comment>
<evidence type="ECO:0000256" key="1">
    <source>
        <dbReference type="SAM" id="MobiDB-lite"/>
    </source>
</evidence>
<feature type="region of interest" description="Disordered" evidence="1">
    <location>
        <begin position="125"/>
        <end position="151"/>
    </location>
</feature>
<feature type="region of interest" description="Disordered" evidence="1">
    <location>
        <begin position="65"/>
        <end position="97"/>
    </location>
</feature>
<dbReference type="RefSeq" id="WP_035849778.1">
    <property type="nucleotide sequence ID" value="NZ_KK073874.1"/>
</dbReference>
<name>A0A010YKI0_9ACTN</name>
<gene>
    <name evidence="3" type="ORF">CryarDRAFT_1823</name>
</gene>
<evidence type="ECO:0000313" key="4">
    <source>
        <dbReference type="Proteomes" id="UP000021053"/>
    </source>
</evidence>